<reference evidence="8" key="1">
    <citation type="submission" date="2019-08" db="EMBL/GenBank/DDBJ databases">
        <title>The improved chromosome-level genome for the pearl oyster Pinctada fucata martensii using PacBio sequencing and Hi-C.</title>
        <authorList>
            <person name="Zheng Z."/>
        </authorList>
    </citation>
    <scope>NUCLEOTIDE SEQUENCE</scope>
    <source>
        <strain evidence="8">ZZ-2019</strain>
        <tissue evidence="8">Adductor muscle</tissue>
    </source>
</reference>
<evidence type="ECO:0000256" key="5">
    <source>
        <dbReference type="PROSITE-ProRule" id="PRU00108"/>
    </source>
</evidence>
<accession>A0AA88Y277</accession>
<keyword evidence="3 5" id="KW-0371">Homeobox</keyword>
<dbReference type="CDD" id="cd00086">
    <property type="entry name" value="homeodomain"/>
    <property type="match status" value="1"/>
</dbReference>
<keyword evidence="9" id="KW-1185">Reference proteome</keyword>
<keyword evidence="4 5" id="KW-0539">Nucleus</keyword>
<evidence type="ECO:0000256" key="1">
    <source>
        <dbReference type="ARBA" id="ARBA00004123"/>
    </source>
</evidence>
<dbReference type="GO" id="GO:0005634">
    <property type="term" value="C:nucleus"/>
    <property type="evidence" value="ECO:0007669"/>
    <property type="project" value="UniProtKB-SubCell"/>
</dbReference>
<dbReference type="InterPro" id="IPR050877">
    <property type="entry name" value="EMX-VAX-Noto_Homeobox_TFs"/>
</dbReference>
<dbReference type="Proteomes" id="UP001186944">
    <property type="component" value="Unassembled WGS sequence"/>
</dbReference>
<evidence type="ECO:0000259" key="7">
    <source>
        <dbReference type="PROSITE" id="PS50071"/>
    </source>
</evidence>
<organism evidence="8 9">
    <name type="scientific">Pinctada imbricata</name>
    <name type="common">Atlantic pearl-oyster</name>
    <name type="synonym">Pinctada martensii</name>
    <dbReference type="NCBI Taxonomy" id="66713"/>
    <lineage>
        <taxon>Eukaryota</taxon>
        <taxon>Metazoa</taxon>
        <taxon>Spiralia</taxon>
        <taxon>Lophotrochozoa</taxon>
        <taxon>Mollusca</taxon>
        <taxon>Bivalvia</taxon>
        <taxon>Autobranchia</taxon>
        <taxon>Pteriomorphia</taxon>
        <taxon>Pterioida</taxon>
        <taxon>Pterioidea</taxon>
        <taxon>Pteriidae</taxon>
        <taxon>Pinctada</taxon>
    </lineage>
</organism>
<dbReference type="GO" id="GO:0030182">
    <property type="term" value="P:neuron differentiation"/>
    <property type="evidence" value="ECO:0007669"/>
    <property type="project" value="TreeGrafter"/>
</dbReference>
<evidence type="ECO:0000313" key="8">
    <source>
        <dbReference type="EMBL" id="KAK3096163.1"/>
    </source>
</evidence>
<name>A0AA88Y277_PINIB</name>
<dbReference type="SMART" id="SM00389">
    <property type="entry name" value="HOX"/>
    <property type="match status" value="1"/>
</dbReference>
<dbReference type="InterPro" id="IPR009057">
    <property type="entry name" value="Homeodomain-like_sf"/>
</dbReference>
<comment type="subcellular location">
    <subcellularLocation>
        <location evidence="1 5 6">Nucleus</location>
    </subcellularLocation>
</comment>
<evidence type="ECO:0000256" key="4">
    <source>
        <dbReference type="ARBA" id="ARBA00023242"/>
    </source>
</evidence>
<sequence length="219" mass="24060">MKPVVHNHKHSGSFSIDSIIRRDSARCETCPFTGASSDNSGITVPVTPPDSAAIAGRIPPLHPALPPHVRNLLLTADQGHSQGPSDLLSLHRSAAWAFQNSPLPPVYTLGRLLPPSSPVVPLQPAYPGIGAPVREQYPVGSPWPIPRGVPGLLYPFSQLDTSFYFHPYRKPKRIRTAFSPSQLLKLEHAFEKNHYVVGQERKDLAAKLNLTETQVTFFQ</sequence>
<protein>
    <recommendedName>
        <fullName evidence="7">Homeobox domain-containing protein</fullName>
    </recommendedName>
</protein>
<dbReference type="Pfam" id="PF00046">
    <property type="entry name" value="Homeodomain"/>
    <property type="match status" value="1"/>
</dbReference>
<evidence type="ECO:0000256" key="3">
    <source>
        <dbReference type="ARBA" id="ARBA00023155"/>
    </source>
</evidence>
<dbReference type="GO" id="GO:0000978">
    <property type="term" value="F:RNA polymerase II cis-regulatory region sequence-specific DNA binding"/>
    <property type="evidence" value="ECO:0007669"/>
    <property type="project" value="TreeGrafter"/>
</dbReference>
<evidence type="ECO:0000256" key="6">
    <source>
        <dbReference type="RuleBase" id="RU000682"/>
    </source>
</evidence>
<dbReference type="PROSITE" id="PS50071">
    <property type="entry name" value="HOMEOBOX_2"/>
    <property type="match status" value="1"/>
</dbReference>
<dbReference type="EMBL" id="VSWD01000008">
    <property type="protein sequence ID" value="KAK3096163.1"/>
    <property type="molecule type" value="Genomic_DNA"/>
</dbReference>
<feature type="domain" description="Homeobox" evidence="7">
    <location>
        <begin position="169"/>
        <end position="219"/>
    </location>
</feature>
<proteinExistence type="predicted"/>
<dbReference type="InterPro" id="IPR001356">
    <property type="entry name" value="HD"/>
</dbReference>
<comment type="caution">
    <text evidence="8">The sequence shown here is derived from an EMBL/GenBank/DDBJ whole genome shotgun (WGS) entry which is preliminary data.</text>
</comment>
<evidence type="ECO:0000256" key="2">
    <source>
        <dbReference type="ARBA" id="ARBA00023125"/>
    </source>
</evidence>
<dbReference type="PANTHER" id="PTHR24339">
    <property type="entry name" value="HOMEOBOX PROTEIN EMX-RELATED"/>
    <property type="match status" value="1"/>
</dbReference>
<dbReference type="PANTHER" id="PTHR24339:SF28">
    <property type="entry name" value="E5-RELATED"/>
    <property type="match status" value="1"/>
</dbReference>
<dbReference type="SUPFAM" id="SSF46689">
    <property type="entry name" value="Homeodomain-like"/>
    <property type="match status" value="1"/>
</dbReference>
<dbReference type="Gene3D" id="1.10.10.60">
    <property type="entry name" value="Homeodomain-like"/>
    <property type="match status" value="1"/>
</dbReference>
<evidence type="ECO:0000313" key="9">
    <source>
        <dbReference type="Proteomes" id="UP001186944"/>
    </source>
</evidence>
<keyword evidence="2 5" id="KW-0238">DNA-binding</keyword>
<dbReference type="GO" id="GO:0000981">
    <property type="term" value="F:DNA-binding transcription factor activity, RNA polymerase II-specific"/>
    <property type="evidence" value="ECO:0007669"/>
    <property type="project" value="TreeGrafter"/>
</dbReference>
<dbReference type="GO" id="GO:0007420">
    <property type="term" value="P:brain development"/>
    <property type="evidence" value="ECO:0007669"/>
    <property type="project" value="TreeGrafter"/>
</dbReference>
<gene>
    <name evidence="8" type="ORF">FSP39_023905</name>
</gene>
<dbReference type="AlphaFoldDB" id="A0AA88Y277"/>